<evidence type="ECO:0000256" key="1">
    <source>
        <dbReference type="ARBA" id="ARBA00022670"/>
    </source>
</evidence>
<evidence type="ECO:0000256" key="4">
    <source>
        <dbReference type="ARBA" id="ARBA00022833"/>
    </source>
</evidence>
<evidence type="ECO:0000313" key="7">
    <source>
        <dbReference type="Proteomes" id="UP000192907"/>
    </source>
</evidence>
<dbReference type="AlphaFoldDB" id="A0A1Y6CPK6"/>
<dbReference type="OrthoDB" id="1430579at2"/>
<keyword evidence="2" id="KW-0479">Metal-binding</keyword>
<proteinExistence type="predicted"/>
<dbReference type="GO" id="GO:0031012">
    <property type="term" value="C:extracellular matrix"/>
    <property type="evidence" value="ECO:0007669"/>
    <property type="project" value="InterPro"/>
</dbReference>
<reference evidence="7" key="1">
    <citation type="submission" date="2017-04" db="EMBL/GenBank/DDBJ databases">
        <authorList>
            <person name="Varghese N."/>
            <person name="Submissions S."/>
        </authorList>
    </citation>
    <scope>NUCLEOTIDE SEQUENCE [LARGE SCALE GENOMIC DNA]</scope>
    <source>
        <strain evidence="7">RKEM611</strain>
    </source>
</reference>
<name>A0A1Y6CPK6_9BACT</name>
<dbReference type="PROSITE" id="PS51257">
    <property type="entry name" value="PROKAR_LIPOPROTEIN"/>
    <property type="match status" value="1"/>
</dbReference>
<evidence type="ECO:0000256" key="2">
    <source>
        <dbReference type="ARBA" id="ARBA00022723"/>
    </source>
</evidence>
<dbReference type="GO" id="GO:0006508">
    <property type="term" value="P:proteolysis"/>
    <property type="evidence" value="ECO:0007669"/>
    <property type="project" value="UniProtKB-KW"/>
</dbReference>
<accession>A0A1Y6CPK6</accession>
<feature type="domain" description="Peptidase M10 metallopeptidase" evidence="5">
    <location>
        <begin position="170"/>
        <end position="237"/>
    </location>
</feature>
<evidence type="ECO:0000313" key="6">
    <source>
        <dbReference type="EMBL" id="SMF81983.1"/>
    </source>
</evidence>
<sequence length="262" mass="29349">MRTLITVMPFILLACGRPPTRIELNEGAQRLPVDSSVDEEATVQEEEDELVPEDLLVENEEEKAEPEEAQFAEDPERLSLNVVFHLGDSQLWKDEASLKPVIVETQRILSLAKIEIIPQYTTDDAPTEMMDIYFAPEVPGRPNINGVSFGMADREIYVIDNVGLQKVDDKRPPQSDIPRYIPGAKPMMKLAITQDQAEQARTTAHEIGHQLGLPHRQDTTNLMASGTSGWTLNENEIQTMRTTAVQQFGAKNITNAMLLQED</sequence>
<dbReference type="Pfam" id="PF00413">
    <property type="entry name" value="Peptidase_M10"/>
    <property type="match status" value="1"/>
</dbReference>
<evidence type="ECO:0000259" key="5">
    <source>
        <dbReference type="Pfam" id="PF00413"/>
    </source>
</evidence>
<evidence type="ECO:0000256" key="3">
    <source>
        <dbReference type="ARBA" id="ARBA00022801"/>
    </source>
</evidence>
<dbReference type="SUPFAM" id="SSF55486">
    <property type="entry name" value="Metalloproteases ('zincins'), catalytic domain"/>
    <property type="match status" value="1"/>
</dbReference>
<dbReference type="Proteomes" id="UP000192907">
    <property type="component" value="Unassembled WGS sequence"/>
</dbReference>
<gene>
    <name evidence="6" type="ORF">SAMN06296036_1392</name>
</gene>
<dbReference type="GO" id="GO:0004222">
    <property type="term" value="F:metalloendopeptidase activity"/>
    <property type="evidence" value="ECO:0007669"/>
    <property type="project" value="InterPro"/>
</dbReference>
<dbReference type="GO" id="GO:0008270">
    <property type="term" value="F:zinc ion binding"/>
    <property type="evidence" value="ECO:0007669"/>
    <property type="project" value="InterPro"/>
</dbReference>
<dbReference type="EMBL" id="FWZT01000039">
    <property type="protein sequence ID" value="SMF81983.1"/>
    <property type="molecule type" value="Genomic_DNA"/>
</dbReference>
<keyword evidence="7" id="KW-1185">Reference proteome</keyword>
<dbReference type="InterPro" id="IPR024079">
    <property type="entry name" value="MetalloPept_cat_dom_sf"/>
</dbReference>
<keyword evidence="1" id="KW-0645">Protease</keyword>
<keyword evidence="4" id="KW-0862">Zinc</keyword>
<keyword evidence="3" id="KW-0378">Hydrolase</keyword>
<protein>
    <submittedName>
        <fullName evidence="6">Matrixin</fullName>
    </submittedName>
</protein>
<dbReference type="RefSeq" id="WP_132325990.1">
    <property type="nucleotide sequence ID" value="NZ_FWZT01000039.1"/>
</dbReference>
<dbReference type="Gene3D" id="3.40.390.10">
    <property type="entry name" value="Collagenase (Catalytic Domain)"/>
    <property type="match status" value="1"/>
</dbReference>
<dbReference type="InterPro" id="IPR001818">
    <property type="entry name" value="Pept_M10_metallopeptidase"/>
</dbReference>
<organism evidence="6 7">
    <name type="scientific">Pseudobacteriovorax antillogorgiicola</name>
    <dbReference type="NCBI Taxonomy" id="1513793"/>
    <lineage>
        <taxon>Bacteria</taxon>
        <taxon>Pseudomonadati</taxon>
        <taxon>Bdellovibrionota</taxon>
        <taxon>Oligoflexia</taxon>
        <taxon>Oligoflexales</taxon>
        <taxon>Pseudobacteriovoracaceae</taxon>
        <taxon>Pseudobacteriovorax</taxon>
    </lineage>
</organism>